<dbReference type="Proteomes" id="UP000247569">
    <property type="component" value="Unassembled WGS sequence"/>
</dbReference>
<sequence>MYVNHSPTFVTAAELLTARRYLVRCIEQSTYGAPGEPDPREVEALPEHEVIARVMRLWPQGWNHFREHFAADIRTAEQAEVVRWHAEAARAARRHLFPTRLPAAARRWGACTRPASEAVHALGPELAEIRSHEPGQWRHLAGVLDVPVLVAFAWAVEARARRRLSLLGGAFAGLSVLPYLSNSDKEI</sequence>
<dbReference type="AlphaFoldDB" id="A0A318JS97"/>
<organism evidence="1 2">
    <name type="scientific">Nocardia tenerifensis</name>
    <dbReference type="NCBI Taxonomy" id="228006"/>
    <lineage>
        <taxon>Bacteria</taxon>
        <taxon>Bacillati</taxon>
        <taxon>Actinomycetota</taxon>
        <taxon>Actinomycetes</taxon>
        <taxon>Mycobacteriales</taxon>
        <taxon>Nocardiaceae</taxon>
        <taxon>Nocardia</taxon>
    </lineage>
</organism>
<dbReference type="OrthoDB" id="4557984at2"/>
<evidence type="ECO:0000313" key="1">
    <source>
        <dbReference type="EMBL" id="PXX52302.1"/>
    </source>
</evidence>
<accession>A0A318JS97</accession>
<protein>
    <submittedName>
        <fullName evidence="1">Uncharacterized protein</fullName>
    </submittedName>
</protein>
<evidence type="ECO:0000313" key="2">
    <source>
        <dbReference type="Proteomes" id="UP000247569"/>
    </source>
</evidence>
<name>A0A318JS97_9NOCA</name>
<proteinExistence type="predicted"/>
<comment type="caution">
    <text evidence="1">The sequence shown here is derived from an EMBL/GenBank/DDBJ whole genome shotgun (WGS) entry which is preliminary data.</text>
</comment>
<gene>
    <name evidence="1" type="ORF">DFR70_13334</name>
</gene>
<keyword evidence="2" id="KW-1185">Reference proteome</keyword>
<reference evidence="1 2" key="1">
    <citation type="submission" date="2018-05" db="EMBL/GenBank/DDBJ databases">
        <title>Genomic Encyclopedia of Type Strains, Phase IV (KMG-IV): sequencing the most valuable type-strain genomes for metagenomic binning, comparative biology and taxonomic classification.</title>
        <authorList>
            <person name="Goeker M."/>
        </authorList>
    </citation>
    <scope>NUCLEOTIDE SEQUENCE [LARGE SCALE GENOMIC DNA]</scope>
    <source>
        <strain evidence="1 2">DSM 44704</strain>
    </source>
</reference>
<dbReference type="RefSeq" id="WP_040741847.1">
    <property type="nucleotide sequence ID" value="NZ_QJKF01000033.1"/>
</dbReference>
<dbReference type="EMBL" id="QJKF01000033">
    <property type="protein sequence ID" value="PXX52302.1"/>
    <property type="molecule type" value="Genomic_DNA"/>
</dbReference>